<feature type="compositionally biased region" description="Basic and acidic residues" evidence="1">
    <location>
        <begin position="52"/>
        <end position="61"/>
    </location>
</feature>
<feature type="region of interest" description="Disordered" evidence="1">
    <location>
        <begin position="41"/>
        <end position="61"/>
    </location>
</feature>
<sequence length="61" mass="6968">MKLAKFGFSIRHRRTIASVPKNMNPNDVTLEKALEFLSSKNVRQSGRPKNKPKVEEAMEVL</sequence>
<comment type="caution">
    <text evidence="2">The sequence shown here is derived from an EMBL/GenBank/DDBJ whole genome shotgun (WGS) entry which is preliminary data.</text>
</comment>
<name>A0AAV5LLL1_9ROSI</name>
<accession>A0AAV5LLL1</accession>
<proteinExistence type="predicted"/>
<reference evidence="2 3" key="1">
    <citation type="journal article" date="2021" name="Commun. Biol.">
        <title>The genome of Shorea leprosula (Dipterocarpaceae) highlights the ecological relevance of drought in aseasonal tropical rainforests.</title>
        <authorList>
            <person name="Ng K.K.S."/>
            <person name="Kobayashi M.J."/>
            <person name="Fawcett J.A."/>
            <person name="Hatakeyama M."/>
            <person name="Paape T."/>
            <person name="Ng C.H."/>
            <person name="Ang C.C."/>
            <person name="Tnah L.H."/>
            <person name="Lee C.T."/>
            <person name="Nishiyama T."/>
            <person name="Sese J."/>
            <person name="O'Brien M.J."/>
            <person name="Copetti D."/>
            <person name="Mohd Noor M.I."/>
            <person name="Ong R.C."/>
            <person name="Putra M."/>
            <person name="Sireger I.Z."/>
            <person name="Indrioko S."/>
            <person name="Kosugi Y."/>
            <person name="Izuno A."/>
            <person name="Isagi Y."/>
            <person name="Lee S.L."/>
            <person name="Shimizu K.K."/>
        </authorList>
    </citation>
    <scope>NUCLEOTIDE SEQUENCE [LARGE SCALE GENOMIC DNA]</scope>
    <source>
        <strain evidence="2">214</strain>
    </source>
</reference>
<protein>
    <submittedName>
        <fullName evidence="2">Uncharacterized protein</fullName>
    </submittedName>
</protein>
<dbReference type="EMBL" id="BPVZ01000124">
    <property type="protein sequence ID" value="GKV37764.1"/>
    <property type="molecule type" value="Genomic_DNA"/>
</dbReference>
<evidence type="ECO:0000256" key="1">
    <source>
        <dbReference type="SAM" id="MobiDB-lite"/>
    </source>
</evidence>
<keyword evidence="3" id="KW-1185">Reference proteome</keyword>
<evidence type="ECO:0000313" key="2">
    <source>
        <dbReference type="EMBL" id="GKV37764.1"/>
    </source>
</evidence>
<dbReference type="Pfam" id="PF13368">
    <property type="entry name" value="Toprim_C_rpt"/>
    <property type="match status" value="1"/>
</dbReference>
<dbReference type="Proteomes" id="UP001054252">
    <property type="component" value="Unassembled WGS sequence"/>
</dbReference>
<dbReference type="InterPro" id="IPR025589">
    <property type="entry name" value="Toprim_C_rpt"/>
</dbReference>
<dbReference type="AlphaFoldDB" id="A0AAV5LLL1"/>
<organism evidence="2 3">
    <name type="scientific">Rubroshorea leprosula</name>
    <dbReference type="NCBI Taxonomy" id="152421"/>
    <lineage>
        <taxon>Eukaryota</taxon>
        <taxon>Viridiplantae</taxon>
        <taxon>Streptophyta</taxon>
        <taxon>Embryophyta</taxon>
        <taxon>Tracheophyta</taxon>
        <taxon>Spermatophyta</taxon>
        <taxon>Magnoliopsida</taxon>
        <taxon>eudicotyledons</taxon>
        <taxon>Gunneridae</taxon>
        <taxon>Pentapetalae</taxon>
        <taxon>rosids</taxon>
        <taxon>malvids</taxon>
        <taxon>Malvales</taxon>
        <taxon>Dipterocarpaceae</taxon>
        <taxon>Rubroshorea</taxon>
    </lineage>
</organism>
<evidence type="ECO:0000313" key="3">
    <source>
        <dbReference type="Proteomes" id="UP001054252"/>
    </source>
</evidence>
<gene>
    <name evidence="2" type="ORF">SLEP1_g45754</name>
</gene>